<dbReference type="Proteomes" id="UP000276770">
    <property type="component" value="Unassembled WGS sequence"/>
</dbReference>
<evidence type="ECO:0000313" key="6">
    <source>
        <dbReference type="EMBL" id="RLQ96791.1"/>
    </source>
</evidence>
<dbReference type="GO" id="GO:0009424">
    <property type="term" value="C:bacterial-type flagellum hook"/>
    <property type="evidence" value="ECO:0007669"/>
    <property type="project" value="InterPro"/>
</dbReference>
<dbReference type="Pfam" id="PF00700">
    <property type="entry name" value="Flagellin_C"/>
    <property type="match status" value="1"/>
</dbReference>
<keyword evidence="6" id="KW-0969">Cilium</keyword>
<feature type="domain" description="Flagellin C-terminal" evidence="5">
    <location>
        <begin position="219"/>
        <end position="301"/>
    </location>
</feature>
<feature type="domain" description="Flagellin N-terminal" evidence="4">
    <location>
        <begin position="3"/>
        <end position="140"/>
    </location>
</feature>
<keyword evidence="6" id="KW-0282">Flagellum</keyword>
<gene>
    <name evidence="6" type="primary">flgL</name>
    <name evidence="6" type="ORF">D9X91_06740</name>
</gene>
<evidence type="ECO:0000256" key="3">
    <source>
        <dbReference type="ARBA" id="ARBA00023143"/>
    </source>
</evidence>
<evidence type="ECO:0000256" key="2">
    <source>
        <dbReference type="ARBA" id="ARBA00005709"/>
    </source>
</evidence>
<keyword evidence="6" id="KW-0966">Cell projection</keyword>
<evidence type="ECO:0000259" key="4">
    <source>
        <dbReference type="Pfam" id="PF00669"/>
    </source>
</evidence>
<keyword evidence="3" id="KW-0975">Bacterial flagellum</keyword>
<protein>
    <submittedName>
        <fullName evidence="6">Flagellar hook-associated protein FlgL</fullName>
    </submittedName>
</protein>
<dbReference type="OrthoDB" id="9758307at2"/>
<name>A0A3L7K452_9BACI</name>
<comment type="subcellular location">
    <subcellularLocation>
        <location evidence="1">Bacterial flagellum</location>
    </subcellularLocation>
</comment>
<accession>A0A3L7K452</accession>
<evidence type="ECO:0000313" key="7">
    <source>
        <dbReference type="Proteomes" id="UP000276770"/>
    </source>
</evidence>
<dbReference type="InterPro" id="IPR001492">
    <property type="entry name" value="Flagellin"/>
</dbReference>
<dbReference type="Gene3D" id="1.20.1330.10">
    <property type="entry name" value="f41 fragment of flagellin, N-terminal domain"/>
    <property type="match status" value="1"/>
</dbReference>
<dbReference type="InterPro" id="IPR046358">
    <property type="entry name" value="Flagellin_C"/>
</dbReference>
<evidence type="ECO:0000256" key="1">
    <source>
        <dbReference type="ARBA" id="ARBA00004365"/>
    </source>
</evidence>
<dbReference type="NCBIfam" id="TIGR02550">
    <property type="entry name" value="flagell_flgL"/>
    <property type="match status" value="1"/>
</dbReference>
<sequence length="302" mass="33782">MRITQNMLSANMLKNLTNSYENMGKYQDQLATGKRINRPSDDPVVAMKGISYRNNLQEVEQFKRNFSEAYNWNENSDSSLDKATQALQRIRELTVQASNDTYDASQRDGIKQEITQLKEQLVQIANTKFGDKYLFNGTDTTEQPVDLTTTPPTVSTNNNPVKIELSKGVYIQVNADPSKVFTLDNSTTPPSGLFGDIDNLINKLSDPNSTGDDINAELGKLDGHLQNVTDARSELGARMNRIQLMENRVDEQEVIANKVMSDNEDADIEKVITNLKAEESVQRAALSVGARIIQPSLMDFLR</sequence>
<dbReference type="PANTHER" id="PTHR42792">
    <property type="entry name" value="FLAGELLIN"/>
    <property type="match status" value="1"/>
</dbReference>
<comment type="similarity">
    <text evidence="2">Belongs to the bacterial flagellin family.</text>
</comment>
<dbReference type="Pfam" id="PF00669">
    <property type="entry name" value="Flagellin_N"/>
    <property type="match status" value="1"/>
</dbReference>
<dbReference type="PANTHER" id="PTHR42792:SF1">
    <property type="entry name" value="FLAGELLAR HOOK-ASSOCIATED PROTEIN 3"/>
    <property type="match status" value="1"/>
</dbReference>
<proteinExistence type="inferred from homology"/>
<dbReference type="RefSeq" id="WP_121679812.1">
    <property type="nucleotide sequence ID" value="NZ_RCVZ01000003.1"/>
</dbReference>
<organism evidence="6 7">
    <name type="scientific">Falsibacillus albus</name>
    <dbReference type="NCBI Taxonomy" id="2478915"/>
    <lineage>
        <taxon>Bacteria</taxon>
        <taxon>Bacillati</taxon>
        <taxon>Bacillota</taxon>
        <taxon>Bacilli</taxon>
        <taxon>Bacillales</taxon>
        <taxon>Bacillaceae</taxon>
        <taxon>Falsibacillus</taxon>
    </lineage>
</organism>
<dbReference type="AlphaFoldDB" id="A0A3L7K452"/>
<dbReference type="EMBL" id="RCVZ01000003">
    <property type="protein sequence ID" value="RLQ96791.1"/>
    <property type="molecule type" value="Genomic_DNA"/>
</dbReference>
<keyword evidence="7" id="KW-1185">Reference proteome</keyword>
<dbReference type="GO" id="GO:0005198">
    <property type="term" value="F:structural molecule activity"/>
    <property type="evidence" value="ECO:0007669"/>
    <property type="project" value="InterPro"/>
</dbReference>
<comment type="caution">
    <text evidence="6">The sequence shown here is derived from an EMBL/GenBank/DDBJ whole genome shotgun (WGS) entry which is preliminary data.</text>
</comment>
<dbReference type="InterPro" id="IPR001029">
    <property type="entry name" value="Flagellin_N"/>
</dbReference>
<dbReference type="InterPro" id="IPR013384">
    <property type="entry name" value="Flagell_FlgL"/>
</dbReference>
<dbReference type="GO" id="GO:0071973">
    <property type="term" value="P:bacterial-type flagellum-dependent cell motility"/>
    <property type="evidence" value="ECO:0007669"/>
    <property type="project" value="InterPro"/>
</dbReference>
<dbReference type="SUPFAM" id="SSF64518">
    <property type="entry name" value="Phase 1 flagellin"/>
    <property type="match status" value="1"/>
</dbReference>
<evidence type="ECO:0000259" key="5">
    <source>
        <dbReference type="Pfam" id="PF00700"/>
    </source>
</evidence>
<reference evidence="6 7" key="1">
    <citation type="submission" date="2018-10" db="EMBL/GenBank/DDBJ databases">
        <title>Falsibacillus sp. genome draft.</title>
        <authorList>
            <person name="Shi S."/>
        </authorList>
    </citation>
    <scope>NUCLEOTIDE SEQUENCE [LARGE SCALE GENOMIC DNA]</scope>
    <source>
        <strain evidence="6 7">GY 10110</strain>
    </source>
</reference>